<evidence type="ECO:0000256" key="7">
    <source>
        <dbReference type="ARBA" id="ARBA00022989"/>
    </source>
</evidence>
<dbReference type="EMBL" id="JAKRYL010000033">
    <property type="protein sequence ID" value="MCL7749602.1"/>
    <property type="molecule type" value="Genomic_DNA"/>
</dbReference>
<keyword evidence="8" id="KW-0915">Sodium</keyword>
<evidence type="ECO:0000256" key="1">
    <source>
        <dbReference type="ARBA" id="ARBA00004651"/>
    </source>
</evidence>
<keyword evidence="4" id="KW-1003">Cell membrane</keyword>
<keyword evidence="3" id="KW-0813">Transport</keyword>
<evidence type="ECO:0000256" key="5">
    <source>
        <dbReference type="ARBA" id="ARBA00022692"/>
    </source>
</evidence>
<name>A0A9X2I7R6_9BACI</name>
<feature type="transmembrane region" description="Helical" evidence="14">
    <location>
        <begin position="6"/>
        <end position="21"/>
    </location>
</feature>
<evidence type="ECO:0000313" key="16">
    <source>
        <dbReference type="Proteomes" id="UP001139150"/>
    </source>
</evidence>
<evidence type="ECO:0000256" key="10">
    <source>
        <dbReference type="ARBA" id="ARBA00023136"/>
    </source>
</evidence>
<sequence length="517" mass="56373">MHIAWGIVLVLAIFVVISVLVKNRVKTAEDYWIMGRKAKWWMFTGTLTASYVSLSTFIGGVGTAWNWGPMPFLLFYTSSFTFGWIIAITLIGLRMRKLGVASISEYYKVRFGSNSKILFGGIGLALAGILYFYLLVQVQGGGLILSTIFDISLPTAVIIMVVVVALTLGLAGMWSVVMTDTFAMAIFIFIAIFILPATANSIGGFSEGIRAISESGGWSATGGSGLDMMYYVGFALAWMAIIGGSPHLINRSLIVDSPKSILKGSYVSYILTVVLSIVVFLSASMLKAVIAPDSMHPDNVSAFASVNVWPWYIGVLIIGGAMAAAFTTANTQALSISQGIVDLIRYSIKPNMTDQSKKNYTVVISVIVLIVVGILAFRQMWLLIIAGSLAGIIASLGFFPTLVLSLYWERLTLKAVNIMMWLSVPLGAFMIVTNHFWGWFSPFPTVYSFPIGFGGLILLSLLTKQRPEEKEGYQLLKAKGFKSEPIKAERSDYILLIGGLVIVAFVFFLLLYLLGIL</sequence>
<accession>A0A9X2I7R6</accession>
<reference evidence="15" key="1">
    <citation type="submission" date="2022-02" db="EMBL/GenBank/DDBJ databases">
        <title>Halalkalibacter sp. nov. isolated from Lonar Lake, India.</title>
        <authorList>
            <person name="Joshi A."/>
            <person name="Thite S."/>
            <person name="Lodha T."/>
        </authorList>
    </citation>
    <scope>NUCLEOTIDE SEQUENCE</scope>
    <source>
        <strain evidence="15">MEB205</strain>
    </source>
</reference>
<evidence type="ECO:0000313" key="15">
    <source>
        <dbReference type="EMBL" id="MCL7749602.1"/>
    </source>
</evidence>
<dbReference type="PROSITE" id="PS50283">
    <property type="entry name" value="NA_SOLUT_SYMP_3"/>
    <property type="match status" value="1"/>
</dbReference>
<feature type="transmembrane region" description="Helical" evidence="14">
    <location>
        <begin position="309"/>
        <end position="329"/>
    </location>
</feature>
<keyword evidence="7 14" id="KW-1133">Transmembrane helix</keyword>
<dbReference type="PANTHER" id="PTHR48086">
    <property type="entry name" value="SODIUM/PROLINE SYMPORTER-RELATED"/>
    <property type="match status" value="1"/>
</dbReference>
<evidence type="ECO:0008006" key="17">
    <source>
        <dbReference type="Google" id="ProtNLM"/>
    </source>
</evidence>
<dbReference type="GO" id="GO:0006814">
    <property type="term" value="P:sodium ion transport"/>
    <property type="evidence" value="ECO:0007669"/>
    <property type="project" value="UniProtKB-KW"/>
</dbReference>
<organism evidence="15 16">
    <name type="scientific">Halalkalibacter alkaliphilus</name>
    <dbReference type="NCBI Taxonomy" id="2917993"/>
    <lineage>
        <taxon>Bacteria</taxon>
        <taxon>Bacillati</taxon>
        <taxon>Bacillota</taxon>
        <taxon>Bacilli</taxon>
        <taxon>Bacillales</taxon>
        <taxon>Bacillaceae</taxon>
        <taxon>Halalkalibacter</taxon>
    </lineage>
</organism>
<keyword evidence="10 14" id="KW-0472">Membrane</keyword>
<keyword evidence="5 14" id="KW-0812">Transmembrane</keyword>
<feature type="transmembrane region" description="Helical" evidence="14">
    <location>
        <begin position="73"/>
        <end position="93"/>
    </location>
</feature>
<dbReference type="AlphaFoldDB" id="A0A9X2I7R6"/>
<evidence type="ECO:0000256" key="6">
    <source>
        <dbReference type="ARBA" id="ARBA00022847"/>
    </source>
</evidence>
<evidence type="ECO:0000256" key="11">
    <source>
        <dbReference type="ARBA" id="ARBA00023201"/>
    </source>
</evidence>
<evidence type="ECO:0000256" key="9">
    <source>
        <dbReference type="ARBA" id="ARBA00023065"/>
    </source>
</evidence>
<evidence type="ECO:0000256" key="14">
    <source>
        <dbReference type="SAM" id="Phobius"/>
    </source>
</evidence>
<feature type="transmembrane region" description="Helical" evidence="14">
    <location>
        <begin position="420"/>
        <end position="440"/>
    </location>
</feature>
<keyword evidence="16" id="KW-1185">Reference proteome</keyword>
<keyword evidence="6" id="KW-0769">Symport</keyword>
<dbReference type="Gene3D" id="1.20.1730.10">
    <property type="entry name" value="Sodium/glucose cotransporter"/>
    <property type="match status" value="1"/>
</dbReference>
<feature type="transmembrane region" description="Helical" evidence="14">
    <location>
        <begin position="493"/>
        <end position="514"/>
    </location>
</feature>
<feature type="transmembrane region" description="Helical" evidence="14">
    <location>
        <begin position="446"/>
        <end position="463"/>
    </location>
</feature>
<feature type="transmembrane region" description="Helical" evidence="14">
    <location>
        <begin position="269"/>
        <end position="289"/>
    </location>
</feature>
<proteinExistence type="inferred from homology"/>
<dbReference type="InterPro" id="IPR001734">
    <property type="entry name" value="Na/solute_symporter"/>
</dbReference>
<feature type="transmembrane region" description="Helical" evidence="14">
    <location>
        <begin position="117"/>
        <end position="136"/>
    </location>
</feature>
<feature type="transmembrane region" description="Helical" evidence="14">
    <location>
        <begin position="359"/>
        <end position="377"/>
    </location>
</feature>
<dbReference type="Proteomes" id="UP001139150">
    <property type="component" value="Unassembled WGS sequence"/>
</dbReference>
<comment type="subcellular location">
    <subcellularLocation>
        <location evidence="1">Cell membrane</location>
        <topology evidence="1">Multi-pass membrane protein</topology>
    </subcellularLocation>
</comment>
<evidence type="ECO:0000256" key="3">
    <source>
        <dbReference type="ARBA" id="ARBA00022448"/>
    </source>
</evidence>
<feature type="transmembrane region" description="Helical" evidence="14">
    <location>
        <begin position="41"/>
        <end position="67"/>
    </location>
</feature>
<evidence type="ECO:0000256" key="4">
    <source>
        <dbReference type="ARBA" id="ARBA00022475"/>
    </source>
</evidence>
<feature type="transmembrane region" description="Helical" evidence="14">
    <location>
        <begin position="228"/>
        <end position="249"/>
    </location>
</feature>
<dbReference type="GO" id="GO:0005886">
    <property type="term" value="C:plasma membrane"/>
    <property type="evidence" value="ECO:0007669"/>
    <property type="project" value="UniProtKB-SubCell"/>
</dbReference>
<dbReference type="PANTHER" id="PTHR48086:SF3">
    <property type="entry name" value="SODIUM_PROLINE SYMPORTER"/>
    <property type="match status" value="1"/>
</dbReference>
<comment type="similarity">
    <text evidence="2 13">Belongs to the sodium:solute symporter (SSF) (TC 2.A.21) family.</text>
</comment>
<dbReference type="GO" id="GO:0015293">
    <property type="term" value="F:symporter activity"/>
    <property type="evidence" value="ECO:0007669"/>
    <property type="project" value="UniProtKB-KW"/>
</dbReference>
<protein>
    <recommendedName>
        <fullName evidence="17">Sodium:solute symporter family protein</fullName>
    </recommendedName>
</protein>
<evidence type="ECO:0000256" key="12">
    <source>
        <dbReference type="ARBA" id="ARBA00033708"/>
    </source>
</evidence>
<feature type="transmembrane region" description="Helical" evidence="14">
    <location>
        <begin position="383"/>
        <end position="408"/>
    </location>
</feature>
<evidence type="ECO:0000256" key="13">
    <source>
        <dbReference type="RuleBase" id="RU362091"/>
    </source>
</evidence>
<dbReference type="InterPro" id="IPR038377">
    <property type="entry name" value="Na/Glc_symporter_sf"/>
</dbReference>
<keyword evidence="11" id="KW-0739">Sodium transport</keyword>
<dbReference type="InterPro" id="IPR050277">
    <property type="entry name" value="Sodium:Solute_Symporter"/>
</dbReference>
<evidence type="ECO:0000256" key="8">
    <source>
        <dbReference type="ARBA" id="ARBA00023053"/>
    </source>
</evidence>
<comment type="caution">
    <text evidence="15">The sequence shown here is derived from an EMBL/GenBank/DDBJ whole genome shotgun (WGS) entry which is preliminary data.</text>
</comment>
<dbReference type="Pfam" id="PF00474">
    <property type="entry name" value="SSF"/>
    <property type="match status" value="1"/>
</dbReference>
<feature type="transmembrane region" description="Helical" evidence="14">
    <location>
        <begin position="156"/>
        <end position="174"/>
    </location>
</feature>
<evidence type="ECO:0000256" key="2">
    <source>
        <dbReference type="ARBA" id="ARBA00006434"/>
    </source>
</evidence>
<feature type="transmembrane region" description="Helical" evidence="14">
    <location>
        <begin position="181"/>
        <end position="199"/>
    </location>
</feature>
<comment type="catalytic activity">
    <reaction evidence="12">
        <text>L-proline(in) + Na(+)(in) = L-proline(out) + Na(+)(out)</text>
        <dbReference type="Rhea" id="RHEA:28967"/>
        <dbReference type="ChEBI" id="CHEBI:29101"/>
        <dbReference type="ChEBI" id="CHEBI:60039"/>
    </reaction>
</comment>
<dbReference type="RefSeq" id="WP_250098462.1">
    <property type="nucleotide sequence ID" value="NZ_JAKRYL010000033.1"/>
</dbReference>
<gene>
    <name evidence="15" type="ORF">MF646_21015</name>
</gene>
<keyword evidence="9" id="KW-0406">Ion transport</keyword>